<dbReference type="Gene3D" id="3.30.420.40">
    <property type="match status" value="2"/>
</dbReference>
<reference evidence="3" key="1">
    <citation type="submission" date="2024-06" db="EMBL/GenBank/DDBJ databases">
        <title>Kribbella sp. strain HUAS MG21 genome sequences.</title>
        <authorList>
            <person name="Mo P."/>
        </authorList>
    </citation>
    <scope>NUCLEOTIDE SEQUENCE</scope>
    <source>
        <strain evidence="3">HUAS MG21</strain>
    </source>
</reference>
<evidence type="ECO:0000259" key="2">
    <source>
        <dbReference type="Pfam" id="PF12802"/>
    </source>
</evidence>
<dbReference type="PANTHER" id="PTHR18964">
    <property type="entry name" value="ROK (REPRESSOR, ORF, KINASE) FAMILY"/>
    <property type="match status" value="1"/>
</dbReference>
<dbReference type="InterPro" id="IPR000835">
    <property type="entry name" value="HTH_MarR-typ"/>
</dbReference>
<dbReference type="InterPro" id="IPR036388">
    <property type="entry name" value="WH-like_DNA-bd_sf"/>
</dbReference>
<evidence type="ECO:0000256" key="1">
    <source>
        <dbReference type="ARBA" id="ARBA00006479"/>
    </source>
</evidence>
<dbReference type="RefSeq" id="WP_350275008.1">
    <property type="nucleotide sequence ID" value="NZ_CP158165.1"/>
</dbReference>
<dbReference type="GO" id="GO:0003700">
    <property type="term" value="F:DNA-binding transcription factor activity"/>
    <property type="evidence" value="ECO:0007669"/>
    <property type="project" value="InterPro"/>
</dbReference>
<dbReference type="Pfam" id="PF12802">
    <property type="entry name" value="MarR_2"/>
    <property type="match status" value="1"/>
</dbReference>
<dbReference type="SUPFAM" id="SSF46785">
    <property type="entry name" value="Winged helix' DNA-binding domain"/>
    <property type="match status" value="1"/>
</dbReference>
<accession>A0AAU7T632</accession>
<gene>
    <name evidence="3" type="ORF">ABN611_26805</name>
</gene>
<dbReference type="Pfam" id="PF00480">
    <property type="entry name" value="ROK"/>
    <property type="match status" value="1"/>
</dbReference>
<protein>
    <submittedName>
        <fullName evidence="3">ROK family transcriptional regulator</fullName>
    </submittedName>
</protein>
<dbReference type="InterPro" id="IPR000600">
    <property type="entry name" value="ROK"/>
</dbReference>
<dbReference type="AlphaFoldDB" id="A0AAU7T632"/>
<dbReference type="EMBL" id="CP158165">
    <property type="protein sequence ID" value="XBV22162.1"/>
    <property type="molecule type" value="Genomic_DNA"/>
</dbReference>
<dbReference type="InterPro" id="IPR036390">
    <property type="entry name" value="WH_DNA-bd_sf"/>
</dbReference>
<feature type="domain" description="HTH marR-type" evidence="2">
    <location>
        <begin position="19"/>
        <end position="69"/>
    </location>
</feature>
<dbReference type="PANTHER" id="PTHR18964:SF149">
    <property type="entry name" value="BIFUNCTIONAL UDP-N-ACETYLGLUCOSAMINE 2-EPIMERASE_N-ACETYLMANNOSAMINE KINASE"/>
    <property type="match status" value="1"/>
</dbReference>
<dbReference type="InterPro" id="IPR049874">
    <property type="entry name" value="ROK_cs"/>
</dbReference>
<dbReference type="Gene3D" id="1.10.10.10">
    <property type="entry name" value="Winged helix-like DNA-binding domain superfamily/Winged helix DNA-binding domain"/>
    <property type="match status" value="1"/>
</dbReference>
<evidence type="ECO:0000313" key="3">
    <source>
        <dbReference type="EMBL" id="XBV22162.1"/>
    </source>
</evidence>
<organism evidence="3">
    <name type="scientific">Kribbella sp. HUAS MG21</name>
    <dbReference type="NCBI Taxonomy" id="3160966"/>
    <lineage>
        <taxon>Bacteria</taxon>
        <taxon>Bacillati</taxon>
        <taxon>Actinomycetota</taxon>
        <taxon>Actinomycetes</taxon>
        <taxon>Propionibacteriales</taxon>
        <taxon>Kribbellaceae</taxon>
        <taxon>Kribbella</taxon>
    </lineage>
</organism>
<name>A0AAU7T632_9ACTN</name>
<dbReference type="SUPFAM" id="SSF53067">
    <property type="entry name" value="Actin-like ATPase domain"/>
    <property type="match status" value="1"/>
</dbReference>
<sequence length="397" mass="41146">MAKESAGPLRLLRESNQERVLAVLRAQGELTRAQLTERTGLSRATLSSIVQDLLAADVLTETASGGDGQRGRGRPVTVLTLNPKGGLALGMDLGHRLVQVTVANVAHEIVASGGVTCAERTTWPRRLELALELVDDLATANRLSLAALAGIGVGVVGPVSETGGHRRPSRATRIQLVRDGLTERFGVPVYVDNNTRLAALGEAIWGAGAGLANVLYLRLSYGVGGGLVLGGHLFSGAGGAAGELGHIAVDADGPLCACGGRGCLERYVSVDAILEQCGVRRFDDVLHRLAAGDPAVRSVISTAGTRIGTVLAAACNTVNPETVVVGGELAQAGADLLDPLREAVLRHTHTEVRHGLRIEPAALGHDDAARGGIALVLRRSPVLAGYPTHDTDAQEIS</sequence>
<comment type="similarity">
    <text evidence="1">Belongs to the ROK (NagC/XylR) family.</text>
</comment>
<proteinExistence type="inferred from homology"/>
<dbReference type="InterPro" id="IPR043129">
    <property type="entry name" value="ATPase_NBD"/>
</dbReference>
<dbReference type="PROSITE" id="PS01125">
    <property type="entry name" value="ROK"/>
    <property type="match status" value="1"/>
</dbReference>